<dbReference type="EMBL" id="MU825468">
    <property type="protein sequence ID" value="KAJ7388446.1"/>
    <property type="molecule type" value="Genomic_DNA"/>
</dbReference>
<evidence type="ECO:0000313" key="2">
    <source>
        <dbReference type="EMBL" id="KAJ7388446.1"/>
    </source>
</evidence>
<name>A0A9W9ZV89_9CNID</name>
<reference evidence="2" key="1">
    <citation type="submission" date="2023-01" db="EMBL/GenBank/DDBJ databases">
        <title>Genome assembly of the deep-sea coral Lophelia pertusa.</title>
        <authorList>
            <person name="Herrera S."/>
            <person name="Cordes E."/>
        </authorList>
    </citation>
    <scope>NUCLEOTIDE SEQUENCE</scope>
    <source>
        <strain evidence="2">USNM1676648</strain>
        <tissue evidence="2">Polyp</tissue>
    </source>
</reference>
<feature type="compositionally biased region" description="Basic and acidic residues" evidence="1">
    <location>
        <begin position="62"/>
        <end position="75"/>
    </location>
</feature>
<keyword evidence="3" id="KW-1185">Reference proteome</keyword>
<comment type="caution">
    <text evidence="2">The sequence shown here is derived from an EMBL/GenBank/DDBJ whole genome shotgun (WGS) entry which is preliminary data.</text>
</comment>
<protein>
    <submittedName>
        <fullName evidence="2">Uncharacterized protein</fullName>
    </submittedName>
</protein>
<feature type="compositionally biased region" description="Polar residues" evidence="1">
    <location>
        <begin position="89"/>
        <end position="104"/>
    </location>
</feature>
<organism evidence="2 3">
    <name type="scientific">Desmophyllum pertusum</name>
    <dbReference type="NCBI Taxonomy" id="174260"/>
    <lineage>
        <taxon>Eukaryota</taxon>
        <taxon>Metazoa</taxon>
        <taxon>Cnidaria</taxon>
        <taxon>Anthozoa</taxon>
        <taxon>Hexacorallia</taxon>
        <taxon>Scleractinia</taxon>
        <taxon>Caryophylliina</taxon>
        <taxon>Caryophylliidae</taxon>
        <taxon>Desmophyllum</taxon>
    </lineage>
</organism>
<gene>
    <name evidence="2" type="ORF">OS493_037514</name>
</gene>
<accession>A0A9W9ZV89</accession>
<dbReference type="AlphaFoldDB" id="A0A9W9ZV89"/>
<feature type="region of interest" description="Disordered" evidence="1">
    <location>
        <begin position="48"/>
        <end position="107"/>
    </location>
</feature>
<evidence type="ECO:0000256" key="1">
    <source>
        <dbReference type="SAM" id="MobiDB-lite"/>
    </source>
</evidence>
<proteinExistence type="predicted"/>
<dbReference type="Proteomes" id="UP001163046">
    <property type="component" value="Unassembled WGS sequence"/>
</dbReference>
<evidence type="ECO:0000313" key="3">
    <source>
        <dbReference type="Proteomes" id="UP001163046"/>
    </source>
</evidence>
<sequence>MARPEQDLKYPVALRKLELQPNELEELIDGKVKAIWGADRNLTTEIKKSSEKVKKKLCRRTNRTDPSKSDGRQAEANENYQLTGAAPDQKSSPAKASQDNSNLSGDLGKACHEDQDMLFHLLKKDGKLDRGLAWSGGNLKRGENYLSAVEFCNTLDEATHIFLNEKKVEETGSCMSRATERRMELREIHEICNKICTARAAGGGAIVDDIFTQNGYSKWKKHANILASFGALLVSLTCLLGPETAFN</sequence>